<dbReference type="GO" id="GO:0003676">
    <property type="term" value="F:nucleic acid binding"/>
    <property type="evidence" value="ECO:0007669"/>
    <property type="project" value="InterPro"/>
</dbReference>
<name>A0A1F5RW46_9BACT</name>
<gene>
    <name evidence="1" type="ORF">A3D54_00870</name>
</gene>
<dbReference type="InterPro" id="IPR011856">
    <property type="entry name" value="tRNA_endonuc-like_dom_sf"/>
</dbReference>
<comment type="caution">
    <text evidence="1">The sequence shown here is derived from an EMBL/GenBank/DDBJ whole genome shotgun (WGS) entry which is preliminary data.</text>
</comment>
<dbReference type="Proteomes" id="UP000177691">
    <property type="component" value="Unassembled WGS sequence"/>
</dbReference>
<proteinExistence type="predicted"/>
<accession>A0A1F5RW46</accession>
<protein>
    <recommendedName>
        <fullName evidence="3">PD(D/E)XK endonuclease domain-containing protein</fullName>
    </recommendedName>
</protein>
<reference evidence="1 2" key="1">
    <citation type="journal article" date="2016" name="Nat. Commun.">
        <title>Thousands of microbial genomes shed light on interconnected biogeochemical processes in an aquifer system.</title>
        <authorList>
            <person name="Anantharaman K."/>
            <person name="Brown C.T."/>
            <person name="Hug L.A."/>
            <person name="Sharon I."/>
            <person name="Castelle C.J."/>
            <person name="Probst A.J."/>
            <person name="Thomas B.C."/>
            <person name="Singh A."/>
            <person name="Wilkins M.J."/>
            <person name="Karaoz U."/>
            <person name="Brodie E.L."/>
            <person name="Williams K.H."/>
            <person name="Hubbard S.S."/>
            <person name="Banfield J.F."/>
        </authorList>
    </citation>
    <scope>NUCLEOTIDE SEQUENCE [LARGE SCALE GENOMIC DNA]</scope>
</reference>
<evidence type="ECO:0000313" key="1">
    <source>
        <dbReference type="EMBL" id="OGF18644.1"/>
    </source>
</evidence>
<dbReference type="AlphaFoldDB" id="A0A1F5RW46"/>
<organism evidence="1 2">
    <name type="scientific">Candidatus Falkowbacteria bacterium RIFCSPHIGHO2_02_FULL_45_15</name>
    <dbReference type="NCBI Taxonomy" id="1797987"/>
    <lineage>
        <taxon>Bacteria</taxon>
        <taxon>Candidatus Falkowiibacteriota</taxon>
    </lineage>
</organism>
<evidence type="ECO:0008006" key="3">
    <source>
        <dbReference type="Google" id="ProtNLM"/>
    </source>
</evidence>
<dbReference type="Gene3D" id="3.40.1350.10">
    <property type="match status" value="1"/>
</dbReference>
<evidence type="ECO:0000313" key="2">
    <source>
        <dbReference type="Proteomes" id="UP000177691"/>
    </source>
</evidence>
<dbReference type="EMBL" id="MFFU01000040">
    <property type="protein sequence ID" value="OGF18644.1"/>
    <property type="molecule type" value="Genomic_DNA"/>
</dbReference>
<sequence>MKKYSKQNIGNAGEYYIASRLSAENFIVTITLGRAERYDILTINPKGKTIKISVKSRFDLNIKRFPLSNKDEKGGSDDFYYAFVRLNEFKKEPDFWIVPSKVVNKILFESSNIYFNKKLRRDGKKYKDVGLRNFWLEMTKTSKELYPENWKIFLKKYYKNIRQLK</sequence>